<name>A0A0Q0AZF6_9PSED</name>
<feature type="region of interest" description="Disordered" evidence="1">
    <location>
        <begin position="231"/>
        <end position="279"/>
    </location>
</feature>
<proteinExistence type="predicted"/>
<evidence type="ECO:0000313" key="3">
    <source>
        <dbReference type="Proteomes" id="UP000050562"/>
    </source>
</evidence>
<dbReference type="PATRIC" id="fig|251707.3.peg.287"/>
<evidence type="ECO:0000256" key="1">
    <source>
        <dbReference type="SAM" id="MobiDB-lite"/>
    </source>
</evidence>
<evidence type="ECO:0000313" key="2">
    <source>
        <dbReference type="EMBL" id="KPY39714.1"/>
    </source>
</evidence>
<organism evidence="2 3">
    <name type="scientific">Pseudomonas syringae pv. primulae</name>
    <dbReference type="NCBI Taxonomy" id="251707"/>
    <lineage>
        <taxon>Bacteria</taxon>
        <taxon>Pseudomonadati</taxon>
        <taxon>Pseudomonadota</taxon>
        <taxon>Gammaproteobacteria</taxon>
        <taxon>Pseudomonadales</taxon>
        <taxon>Pseudomonadaceae</taxon>
        <taxon>Pseudomonas</taxon>
    </lineage>
</organism>
<reference evidence="2 3" key="1">
    <citation type="submission" date="2015-09" db="EMBL/GenBank/DDBJ databases">
        <title>Genome announcement of multiple Pseudomonas syringae strains.</title>
        <authorList>
            <person name="Thakur S."/>
            <person name="Wang P.W."/>
            <person name="Gong Y."/>
            <person name="Weir B.S."/>
            <person name="Guttman D.S."/>
        </authorList>
    </citation>
    <scope>NUCLEOTIDE SEQUENCE [LARGE SCALE GENOMIC DNA]</scope>
    <source>
        <strain evidence="2 3">ICMP3956</strain>
    </source>
</reference>
<gene>
    <name evidence="2" type="ORF">ALO52_200114</name>
</gene>
<dbReference type="GO" id="GO:0005840">
    <property type="term" value="C:ribosome"/>
    <property type="evidence" value="ECO:0007669"/>
    <property type="project" value="UniProtKB-KW"/>
</dbReference>
<dbReference type="EMBL" id="LJRC01000052">
    <property type="protein sequence ID" value="KPY39714.1"/>
    <property type="molecule type" value="Genomic_DNA"/>
</dbReference>
<protein>
    <submittedName>
        <fullName evidence="2">50S ribosomal protein L25</fullName>
    </submittedName>
</protein>
<accession>A0A0Q0AZF6</accession>
<comment type="caution">
    <text evidence="2">The sequence shown here is derived from an EMBL/GenBank/DDBJ whole genome shotgun (WGS) entry which is preliminary data.</text>
</comment>
<dbReference type="Proteomes" id="UP000050562">
    <property type="component" value="Unassembled WGS sequence"/>
</dbReference>
<keyword evidence="2" id="KW-0689">Ribosomal protein</keyword>
<keyword evidence="2" id="KW-0687">Ribonucleoprotein</keyword>
<dbReference type="AlphaFoldDB" id="A0A0Q0AZF6"/>
<sequence length="279" mass="31549">MDGLNLFRFVSNAPTVFKDKTGLVGGQTNGAFFDNRLEERLIKQIDEKLETYAFISENYEHTLVNHTIISERQDIETNTGDYFENDFEPHEWRFKYSFRPLETMFKTYASDITLYQYATVADANNFTGELPSTIKIKNVENEGVLKVVDDYKDNPEMLQTAFLTDTQNGKSAQRIMNDFGLTATSVKAVFSDEGNLDVHIHVEPEQLLPELAQPTSAGLSAAPLSRLTVTPVSSSRPKLVPTILKPAPHSRDRRRSRSATSERVSDVRQLHGSGRRQSR</sequence>